<dbReference type="Proteomes" id="UP000265715">
    <property type="component" value="Unassembled WGS sequence"/>
</dbReference>
<accession>A0A399DSX9</accession>
<feature type="compositionally biased region" description="Gly residues" evidence="1">
    <location>
        <begin position="72"/>
        <end position="84"/>
    </location>
</feature>
<comment type="caution">
    <text evidence="2">The sequence shown here is derived from an EMBL/GenBank/DDBJ whole genome shotgun (WGS) entry which is preliminary data.</text>
</comment>
<proteinExistence type="predicted"/>
<feature type="compositionally biased region" description="Basic residues" evidence="1">
    <location>
        <begin position="163"/>
        <end position="181"/>
    </location>
</feature>
<name>A0A399DSX9_9DEIN</name>
<feature type="region of interest" description="Disordered" evidence="1">
    <location>
        <begin position="1"/>
        <end position="234"/>
    </location>
</feature>
<feature type="compositionally biased region" description="Low complexity" evidence="1">
    <location>
        <begin position="132"/>
        <end position="151"/>
    </location>
</feature>
<feature type="compositionally biased region" description="Low complexity" evidence="1">
    <location>
        <begin position="202"/>
        <end position="221"/>
    </location>
</feature>
<feature type="compositionally biased region" description="Basic and acidic residues" evidence="1">
    <location>
        <begin position="34"/>
        <end position="43"/>
    </location>
</feature>
<dbReference type="AlphaFoldDB" id="A0A399DSX9"/>
<protein>
    <submittedName>
        <fullName evidence="2">Uncharacterized protein</fullName>
    </submittedName>
</protein>
<organism evidence="2 3">
    <name type="scientific">Calidithermus terrae</name>
    <dbReference type="NCBI Taxonomy" id="1408545"/>
    <lineage>
        <taxon>Bacteria</taxon>
        <taxon>Thermotogati</taxon>
        <taxon>Deinococcota</taxon>
        <taxon>Deinococci</taxon>
        <taxon>Thermales</taxon>
        <taxon>Thermaceae</taxon>
        <taxon>Calidithermus</taxon>
    </lineage>
</organism>
<evidence type="ECO:0000313" key="2">
    <source>
        <dbReference type="EMBL" id="RIH74208.1"/>
    </source>
</evidence>
<evidence type="ECO:0000313" key="3">
    <source>
        <dbReference type="Proteomes" id="UP000265715"/>
    </source>
</evidence>
<keyword evidence="3" id="KW-1185">Reference proteome</keyword>
<gene>
    <name evidence="2" type="ORF">Mterra_04106</name>
</gene>
<evidence type="ECO:0000256" key="1">
    <source>
        <dbReference type="SAM" id="MobiDB-lite"/>
    </source>
</evidence>
<dbReference type="EMBL" id="QXDL01000439">
    <property type="protein sequence ID" value="RIH74208.1"/>
    <property type="molecule type" value="Genomic_DNA"/>
</dbReference>
<reference evidence="2 3" key="1">
    <citation type="submission" date="2018-08" db="EMBL/GenBank/DDBJ databases">
        <title>Meiothermus terrae DSM 26712 genome sequencing project.</title>
        <authorList>
            <person name="Da Costa M.S."/>
            <person name="Albuquerque L."/>
            <person name="Raposo P."/>
            <person name="Froufe H.J.C."/>
            <person name="Barroso C.S."/>
            <person name="Egas C."/>
        </authorList>
    </citation>
    <scope>NUCLEOTIDE SEQUENCE [LARGE SCALE GENOMIC DNA]</scope>
    <source>
        <strain evidence="2 3">DSM 26712</strain>
    </source>
</reference>
<sequence>MAPGDRGRPVGVRGEALGQDRPARPRVTAPQGAERGERHRDRAALLPGAGAARPGPALLRQRPGLRQPEGRAGPGRGLAAGGLPGRRPHLGAQPCLRPDPQGGGGRRLHHRRPVGQGQEPRGSPRGRREVGARVAPAPGRGAGRAGPARHGPLARDRGDHRSPGRRRARRRGPGRRPRSHPGHQVPGDGPAGRHRRRGGRGVRALARAGRPARPGLDQGRLGRQRRPRATRRGL</sequence>
<feature type="compositionally biased region" description="Basic and acidic residues" evidence="1">
    <location>
        <begin position="153"/>
        <end position="162"/>
    </location>
</feature>
<feature type="compositionally biased region" description="Low complexity" evidence="1">
    <location>
        <begin position="44"/>
        <end position="60"/>
    </location>
</feature>
<feature type="compositionally biased region" description="Basic residues" evidence="1">
    <location>
        <begin position="222"/>
        <end position="234"/>
    </location>
</feature>